<sequence length="144" mass="15741">MTDNTAPAFEVRVEHGKIREFARAAMSTDPAYQGADPVIPPTFLTTAGFFWQTAESKAAAVHGLDPQRTLHAEQEYIFHGEPPRAGQVLTATARIADRFEKEGRRGGSLTFVKVVTEFRDADGTLVAEQRSTAVQTAHAPKEES</sequence>
<evidence type="ECO:0000313" key="2">
    <source>
        <dbReference type="EMBL" id="SED56045.1"/>
    </source>
</evidence>
<dbReference type="Pfam" id="PF13452">
    <property type="entry name" value="FAS1_DH_region"/>
    <property type="match status" value="1"/>
</dbReference>
<dbReference type="Proteomes" id="UP000183407">
    <property type="component" value="Unassembled WGS sequence"/>
</dbReference>
<dbReference type="SUPFAM" id="SSF54637">
    <property type="entry name" value="Thioesterase/thiol ester dehydrase-isomerase"/>
    <property type="match status" value="1"/>
</dbReference>
<organism evidence="2 3">
    <name type="scientific">Rhodococcus jostii</name>
    <dbReference type="NCBI Taxonomy" id="132919"/>
    <lineage>
        <taxon>Bacteria</taxon>
        <taxon>Bacillati</taxon>
        <taxon>Actinomycetota</taxon>
        <taxon>Actinomycetes</taxon>
        <taxon>Mycobacteriales</taxon>
        <taxon>Nocardiaceae</taxon>
        <taxon>Rhodococcus</taxon>
    </lineage>
</organism>
<dbReference type="Gene3D" id="3.10.129.10">
    <property type="entry name" value="Hotdog Thioesterase"/>
    <property type="match status" value="1"/>
</dbReference>
<evidence type="ECO:0000259" key="1">
    <source>
        <dbReference type="Pfam" id="PF13452"/>
    </source>
</evidence>
<dbReference type="RefSeq" id="WP_073359095.1">
    <property type="nucleotide sequence ID" value="NZ_FNTL01000004.1"/>
</dbReference>
<feature type="domain" description="FAS1-like dehydratase" evidence="1">
    <location>
        <begin position="9"/>
        <end position="129"/>
    </location>
</feature>
<dbReference type="EMBL" id="FNTL01000004">
    <property type="protein sequence ID" value="SED56045.1"/>
    <property type="molecule type" value="Genomic_DNA"/>
</dbReference>
<proteinExistence type="predicted"/>
<name>A0A1H5BNS2_RHOJO</name>
<dbReference type="OrthoDB" id="5415111at2"/>
<dbReference type="AlphaFoldDB" id="A0A1H5BNS2"/>
<accession>A0A1H5BNS2</accession>
<dbReference type="CDD" id="cd03440">
    <property type="entry name" value="hot_dog"/>
    <property type="match status" value="1"/>
</dbReference>
<protein>
    <submittedName>
        <fullName evidence="2">N-terminal half of MaoC dehydratase</fullName>
    </submittedName>
</protein>
<dbReference type="InterPro" id="IPR029069">
    <property type="entry name" value="HotDog_dom_sf"/>
</dbReference>
<reference evidence="3" key="1">
    <citation type="submission" date="2016-10" db="EMBL/GenBank/DDBJ databases">
        <authorList>
            <person name="Varghese N."/>
        </authorList>
    </citation>
    <scope>NUCLEOTIDE SEQUENCE [LARGE SCALE GENOMIC DNA]</scope>
    <source>
        <strain evidence="3">DSM 44719</strain>
    </source>
</reference>
<dbReference type="InterPro" id="IPR039569">
    <property type="entry name" value="FAS1-like_DH_region"/>
</dbReference>
<evidence type="ECO:0000313" key="3">
    <source>
        <dbReference type="Proteomes" id="UP000183407"/>
    </source>
</evidence>
<gene>
    <name evidence="2" type="ORF">SAMN04490220_4836</name>
</gene>